<dbReference type="AlphaFoldDB" id="A0A0C4DPB6"/>
<reference evidence="4" key="4">
    <citation type="journal article" date="2015" name="G3 (Bethesda)">
        <title>Genome sequences of three phytopathogenic species of the Magnaporthaceae family of fungi.</title>
        <authorList>
            <person name="Okagaki L.H."/>
            <person name="Nunes C.C."/>
            <person name="Sailsbery J."/>
            <person name="Clay B."/>
            <person name="Brown D."/>
            <person name="John T."/>
            <person name="Oh Y."/>
            <person name="Young N."/>
            <person name="Fitzgerald M."/>
            <person name="Haas B.J."/>
            <person name="Zeng Q."/>
            <person name="Young S."/>
            <person name="Adiconis X."/>
            <person name="Fan L."/>
            <person name="Levin J.Z."/>
            <person name="Mitchell T.K."/>
            <person name="Okubara P.A."/>
            <person name="Farman M.L."/>
            <person name="Kohn L.M."/>
            <person name="Birren B."/>
            <person name="Ma L.-J."/>
            <person name="Dean R.A."/>
        </authorList>
    </citation>
    <scope>NUCLEOTIDE SEQUENCE</scope>
    <source>
        <strain evidence="4">ATCC 64411 / 73-15</strain>
    </source>
</reference>
<reference evidence="3" key="1">
    <citation type="submission" date="2010-05" db="EMBL/GenBank/DDBJ databases">
        <title>The Genome Sequence of Magnaporthe poae strain ATCC 64411.</title>
        <authorList>
            <consortium name="The Broad Institute Genome Sequencing Platform"/>
            <consortium name="Broad Institute Genome Sequencing Center for Infectious Disease"/>
            <person name="Ma L.-J."/>
            <person name="Dead R."/>
            <person name="Young S."/>
            <person name="Zeng Q."/>
            <person name="Koehrsen M."/>
            <person name="Alvarado L."/>
            <person name="Berlin A."/>
            <person name="Chapman S.B."/>
            <person name="Chen Z."/>
            <person name="Freedman E."/>
            <person name="Gellesch M."/>
            <person name="Goldberg J."/>
            <person name="Griggs A."/>
            <person name="Gujja S."/>
            <person name="Heilman E.R."/>
            <person name="Heiman D."/>
            <person name="Hepburn T."/>
            <person name="Howarth C."/>
            <person name="Jen D."/>
            <person name="Larson L."/>
            <person name="Mehta T."/>
            <person name="Neiman D."/>
            <person name="Pearson M."/>
            <person name="Roberts A."/>
            <person name="Saif S."/>
            <person name="Shea T."/>
            <person name="Shenoy N."/>
            <person name="Sisk P."/>
            <person name="Stolte C."/>
            <person name="Sykes S."/>
            <person name="Walk T."/>
            <person name="White J."/>
            <person name="Yandava C."/>
            <person name="Haas B."/>
            <person name="Nusbaum C."/>
            <person name="Birren B."/>
        </authorList>
    </citation>
    <scope>NUCLEOTIDE SEQUENCE</scope>
    <source>
        <strain evidence="3">ATCC 64411</strain>
    </source>
</reference>
<gene>
    <name evidence="3" type="ORF">MAPG_01677</name>
</gene>
<protein>
    <recommendedName>
        <fullName evidence="6">C2H2-type domain-containing protein</fullName>
    </recommendedName>
</protein>
<feature type="chain" id="PRO_5011847299" description="C2H2-type domain-containing protein" evidence="2">
    <location>
        <begin position="16"/>
        <end position="354"/>
    </location>
</feature>
<evidence type="ECO:0000256" key="1">
    <source>
        <dbReference type="SAM" id="MobiDB-lite"/>
    </source>
</evidence>
<sequence length="354" mass="40774">MIVVFCLITIVISIAVHDGAFDARNLTTVKSVFGVKNSGPVRCTPLRWKKEWPKRPVFHRFDGPEISEKKALQYSKLRDDMAQQSLDAGQEKPMQPKDFGRGAANEANVPHPRPGQRTRDSGSYQANQDQERSAYKKVIKDYRADYFYNRPTWDIERQARGEEEDEEHVEPAIDLQVPERAQLAEMLCHQPQDLSAAALLERRIQVAELMVALCDKRETARCKRARPSAQYEVSVKEESPAPDLFPLLMQKKRSVLDASGDERLPYETRVSPYCRPSVMNDYCDCEHLEDLKDKEQRDRIFCDHPRCKEEGVKLKNLDHFRAHVMNVHGVEIRPSDRAKSLPESSRRRATCWGL</sequence>
<dbReference type="EMBL" id="ADBL01000408">
    <property type="status" value="NOT_ANNOTATED_CDS"/>
    <property type="molecule type" value="Genomic_DNA"/>
</dbReference>
<reference evidence="5" key="2">
    <citation type="submission" date="2010-05" db="EMBL/GenBank/DDBJ databases">
        <title>The genome sequence of Magnaporthe poae strain ATCC 64411.</title>
        <authorList>
            <person name="Ma L.-J."/>
            <person name="Dead R."/>
            <person name="Young S."/>
            <person name="Zeng Q."/>
            <person name="Koehrsen M."/>
            <person name="Alvarado L."/>
            <person name="Berlin A."/>
            <person name="Chapman S.B."/>
            <person name="Chen Z."/>
            <person name="Freedman E."/>
            <person name="Gellesch M."/>
            <person name="Goldberg J."/>
            <person name="Griggs A."/>
            <person name="Gujja S."/>
            <person name="Heilman E.R."/>
            <person name="Heiman D."/>
            <person name="Hepburn T."/>
            <person name="Howarth C."/>
            <person name="Jen D."/>
            <person name="Larson L."/>
            <person name="Mehta T."/>
            <person name="Neiman D."/>
            <person name="Pearson M."/>
            <person name="Roberts A."/>
            <person name="Saif S."/>
            <person name="Shea T."/>
            <person name="Shenoy N."/>
            <person name="Sisk P."/>
            <person name="Stolte C."/>
            <person name="Sykes S."/>
            <person name="Walk T."/>
            <person name="White J."/>
            <person name="Yandava C."/>
            <person name="Haas B."/>
            <person name="Nusbaum C."/>
            <person name="Birren B."/>
        </authorList>
    </citation>
    <scope>NUCLEOTIDE SEQUENCE [LARGE SCALE GENOMIC DNA]</scope>
    <source>
        <strain evidence="5">ATCC 64411 / 73-15</strain>
    </source>
</reference>
<dbReference type="Pfam" id="PF11917">
    <property type="entry name" value="DUF3435"/>
    <property type="match status" value="2"/>
</dbReference>
<evidence type="ECO:0000256" key="2">
    <source>
        <dbReference type="SAM" id="SignalP"/>
    </source>
</evidence>
<proteinExistence type="predicted"/>
<evidence type="ECO:0000313" key="4">
    <source>
        <dbReference type="EnsemblFungi" id="MAPG_01677T0"/>
    </source>
</evidence>
<feature type="signal peptide" evidence="2">
    <location>
        <begin position="1"/>
        <end position="15"/>
    </location>
</feature>
<dbReference type="PANTHER" id="PTHR37535">
    <property type="entry name" value="FLUG DOMAIN PROTEIN"/>
    <property type="match status" value="1"/>
</dbReference>
<evidence type="ECO:0000313" key="5">
    <source>
        <dbReference type="Proteomes" id="UP000011715"/>
    </source>
</evidence>
<accession>A0A0C4DPB6</accession>
<evidence type="ECO:0000313" key="3">
    <source>
        <dbReference type="EMBL" id="KLU82605.1"/>
    </source>
</evidence>
<organism evidence="4 5">
    <name type="scientific">Magnaporthiopsis poae (strain ATCC 64411 / 73-15)</name>
    <name type="common">Kentucky bluegrass fungus</name>
    <name type="synonym">Magnaporthe poae</name>
    <dbReference type="NCBI Taxonomy" id="644358"/>
    <lineage>
        <taxon>Eukaryota</taxon>
        <taxon>Fungi</taxon>
        <taxon>Dikarya</taxon>
        <taxon>Ascomycota</taxon>
        <taxon>Pezizomycotina</taxon>
        <taxon>Sordariomycetes</taxon>
        <taxon>Sordariomycetidae</taxon>
        <taxon>Magnaporthales</taxon>
        <taxon>Magnaporthaceae</taxon>
        <taxon>Magnaporthiopsis</taxon>
    </lineage>
</organism>
<dbReference type="PANTHER" id="PTHR37535:SF4">
    <property type="entry name" value="FLUG DOMAIN-CONTAINING PROTEIN"/>
    <property type="match status" value="1"/>
</dbReference>
<reference evidence="4" key="5">
    <citation type="submission" date="2015-06" db="UniProtKB">
        <authorList>
            <consortium name="EnsemblFungi"/>
        </authorList>
    </citation>
    <scope>IDENTIFICATION</scope>
    <source>
        <strain evidence="4">ATCC 64411</strain>
    </source>
</reference>
<dbReference type="InterPro" id="IPR021842">
    <property type="entry name" value="DUF3435"/>
</dbReference>
<reference evidence="3" key="3">
    <citation type="submission" date="2011-03" db="EMBL/GenBank/DDBJ databases">
        <title>Annotation of Magnaporthe poae ATCC 64411.</title>
        <authorList>
            <person name="Ma L.-J."/>
            <person name="Dead R."/>
            <person name="Young S.K."/>
            <person name="Zeng Q."/>
            <person name="Gargeya S."/>
            <person name="Fitzgerald M."/>
            <person name="Haas B."/>
            <person name="Abouelleil A."/>
            <person name="Alvarado L."/>
            <person name="Arachchi H.M."/>
            <person name="Berlin A."/>
            <person name="Brown A."/>
            <person name="Chapman S.B."/>
            <person name="Chen Z."/>
            <person name="Dunbar C."/>
            <person name="Freedman E."/>
            <person name="Gearin G."/>
            <person name="Gellesch M."/>
            <person name="Goldberg J."/>
            <person name="Griggs A."/>
            <person name="Gujja S."/>
            <person name="Heiman D."/>
            <person name="Howarth C."/>
            <person name="Larson L."/>
            <person name="Lui A."/>
            <person name="MacDonald P.J.P."/>
            <person name="Mehta T."/>
            <person name="Montmayeur A."/>
            <person name="Murphy C."/>
            <person name="Neiman D."/>
            <person name="Pearson M."/>
            <person name="Priest M."/>
            <person name="Roberts A."/>
            <person name="Saif S."/>
            <person name="Shea T."/>
            <person name="Shenoy N."/>
            <person name="Sisk P."/>
            <person name="Stolte C."/>
            <person name="Sykes S."/>
            <person name="Yandava C."/>
            <person name="Wortman J."/>
            <person name="Nusbaum C."/>
            <person name="Birren B."/>
        </authorList>
    </citation>
    <scope>NUCLEOTIDE SEQUENCE</scope>
    <source>
        <strain evidence="3">ATCC 64411</strain>
    </source>
</reference>
<dbReference type="EnsemblFungi" id="MAPG_01677T0">
    <property type="protein sequence ID" value="MAPG_01677T0"/>
    <property type="gene ID" value="MAPG_01677"/>
</dbReference>
<dbReference type="eggNOG" id="ENOG502SPA8">
    <property type="taxonomic scope" value="Eukaryota"/>
</dbReference>
<keyword evidence="2" id="KW-0732">Signal</keyword>
<feature type="region of interest" description="Disordered" evidence="1">
    <location>
        <begin position="86"/>
        <end position="132"/>
    </location>
</feature>
<dbReference type="STRING" id="644358.A0A0C4DPB6"/>
<keyword evidence="5" id="KW-1185">Reference proteome</keyword>
<evidence type="ECO:0008006" key="6">
    <source>
        <dbReference type="Google" id="ProtNLM"/>
    </source>
</evidence>
<dbReference type="EMBL" id="GL876966">
    <property type="protein sequence ID" value="KLU82605.1"/>
    <property type="molecule type" value="Genomic_DNA"/>
</dbReference>
<dbReference type="OrthoDB" id="4485682at2759"/>
<dbReference type="VEuPathDB" id="FungiDB:MAPG_01677"/>
<name>A0A0C4DPB6_MAGP6</name>
<dbReference type="Proteomes" id="UP000011715">
    <property type="component" value="Unassembled WGS sequence"/>
</dbReference>